<evidence type="ECO:0000313" key="7">
    <source>
        <dbReference type="Proteomes" id="UP000199496"/>
    </source>
</evidence>
<keyword evidence="7" id="KW-1185">Reference proteome</keyword>
<keyword evidence="4 6" id="KW-0067">ATP-binding</keyword>
<dbReference type="InterPro" id="IPR027417">
    <property type="entry name" value="P-loop_NTPase"/>
</dbReference>
<dbReference type="CDD" id="cd03220">
    <property type="entry name" value="ABC_KpsT_Wzt"/>
    <property type="match status" value="1"/>
</dbReference>
<dbReference type="STRING" id="867345.SAMN05421693_10968"/>
<dbReference type="CDD" id="cd10147">
    <property type="entry name" value="Wzt_C-like"/>
    <property type="match status" value="1"/>
</dbReference>
<dbReference type="GO" id="GO:0016887">
    <property type="term" value="F:ATP hydrolysis activity"/>
    <property type="evidence" value="ECO:0007669"/>
    <property type="project" value="InterPro"/>
</dbReference>
<evidence type="ECO:0000256" key="2">
    <source>
        <dbReference type="ARBA" id="ARBA00022448"/>
    </source>
</evidence>
<dbReference type="Gene3D" id="2.70.50.60">
    <property type="entry name" value="abc- transporter (atp binding component) like domain"/>
    <property type="match status" value="1"/>
</dbReference>
<organism evidence="6 7">
    <name type="scientific">Ectothiorhodospira magna</name>
    <dbReference type="NCBI Taxonomy" id="867345"/>
    <lineage>
        <taxon>Bacteria</taxon>
        <taxon>Pseudomonadati</taxon>
        <taxon>Pseudomonadota</taxon>
        <taxon>Gammaproteobacteria</taxon>
        <taxon>Chromatiales</taxon>
        <taxon>Ectothiorhodospiraceae</taxon>
        <taxon>Ectothiorhodospira</taxon>
    </lineage>
</organism>
<dbReference type="Gene3D" id="3.40.50.300">
    <property type="entry name" value="P-loop containing nucleotide triphosphate hydrolases"/>
    <property type="match status" value="1"/>
</dbReference>
<dbReference type="GO" id="GO:0140359">
    <property type="term" value="F:ABC-type transporter activity"/>
    <property type="evidence" value="ECO:0007669"/>
    <property type="project" value="InterPro"/>
</dbReference>
<accession>A0A1H9BKH1</accession>
<dbReference type="PANTHER" id="PTHR46743:SF2">
    <property type="entry name" value="TEICHOIC ACIDS EXPORT ATP-BINDING PROTEIN TAGH"/>
    <property type="match status" value="1"/>
</dbReference>
<proteinExistence type="inferred from homology"/>
<evidence type="ECO:0000259" key="5">
    <source>
        <dbReference type="PROSITE" id="PS50893"/>
    </source>
</evidence>
<evidence type="ECO:0000256" key="1">
    <source>
        <dbReference type="ARBA" id="ARBA00005417"/>
    </source>
</evidence>
<gene>
    <name evidence="6" type="ORF">SAMN05421693_10968</name>
</gene>
<dbReference type="SUPFAM" id="SSF52540">
    <property type="entry name" value="P-loop containing nucleoside triphosphate hydrolases"/>
    <property type="match status" value="1"/>
</dbReference>
<dbReference type="InterPro" id="IPR029439">
    <property type="entry name" value="Wzt_C"/>
</dbReference>
<dbReference type="InterPro" id="IPR003593">
    <property type="entry name" value="AAA+_ATPase"/>
</dbReference>
<keyword evidence="2" id="KW-0813">Transport</keyword>
<name>A0A1H9BKH1_9GAMM</name>
<dbReference type="EMBL" id="FOFO01000009">
    <property type="protein sequence ID" value="SEP89474.1"/>
    <property type="molecule type" value="Genomic_DNA"/>
</dbReference>
<evidence type="ECO:0000256" key="4">
    <source>
        <dbReference type="ARBA" id="ARBA00022840"/>
    </source>
</evidence>
<dbReference type="InterPro" id="IPR050683">
    <property type="entry name" value="Bact_Polysacc_Export_ATP-bd"/>
</dbReference>
<dbReference type="InterPro" id="IPR015860">
    <property type="entry name" value="ABC_transpr_TagH-like"/>
</dbReference>
<dbReference type="SMART" id="SM00382">
    <property type="entry name" value="AAA"/>
    <property type="match status" value="1"/>
</dbReference>
<dbReference type="Pfam" id="PF14524">
    <property type="entry name" value="Wzt_C"/>
    <property type="match status" value="1"/>
</dbReference>
<protein>
    <submittedName>
        <fullName evidence="6">Lipopolysaccharide transport system ATP-binding protein</fullName>
    </submittedName>
</protein>
<dbReference type="PROSITE" id="PS50893">
    <property type="entry name" value="ABC_TRANSPORTER_2"/>
    <property type="match status" value="1"/>
</dbReference>
<evidence type="ECO:0000313" key="6">
    <source>
        <dbReference type="EMBL" id="SEP89474.1"/>
    </source>
</evidence>
<keyword evidence="3" id="KW-0547">Nucleotide-binding</keyword>
<dbReference type="Proteomes" id="UP000199496">
    <property type="component" value="Unassembled WGS sequence"/>
</dbReference>
<comment type="similarity">
    <text evidence="1">Belongs to the ABC transporter superfamily.</text>
</comment>
<dbReference type="GO" id="GO:0016020">
    <property type="term" value="C:membrane"/>
    <property type="evidence" value="ECO:0007669"/>
    <property type="project" value="InterPro"/>
</dbReference>
<dbReference type="PANTHER" id="PTHR46743">
    <property type="entry name" value="TEICHOIC ACIDS EXPORT ATP-BINDING PROTEIN TAGH"/>
    <property type="match status" value="1"/>
</dbReference>
<dbReference type="Pfam" id="PF00005">
    <property type="entry name" value="ABC_tran"/>
    <property type="match status" value="1"/>
</dbReference>
<feature type="domain" description="ABC transporter" evidence="5">
    <location>
        <begin position="24"/>
        <end position="246"/>
    </location>
</feature>
<dbReference type="GO" id="GO:0005524">
    <property type="term" value="F:ATP binding"/>
    <property type="evidence" value="ECO:0007669"/>
    <property type="project" value="UniProtKB-KW"/>
</dbReference>
<dbReference type="AlphaFoldDB" id="A0A1H9BKH1"/>
<dbReference type="RefSeq" id="WP_274377157.1">
    <property type="nucleotide sequence ID" value="NZ_FOFO01000009.1"/>
</dbReference>
<dbReference type="InterPro" id="IPR003439">
    <property type="entry name" value="ABC_transporter-like_ATP-bd"/>
</dbReference>
<sequence length="428" mass="47530">MNLLTLQQIGKVYRTYGSEWRRLARLMGLPFTPVEEHWVLQDIHFTLGAGEALGIVGRNGAGKSTLLKLITGTIPPSQGQLWRRDGLRIAAILELGLGFVPEFTGRRNALHTAELMGHDRRAIEAAMPEIEAFADIGDYFDQPVRTYSTGMQARVAFATVTAFRPDLLIVDEALSVGDAFFQAKCFERIARYREQGMALILVTHAMNDVIVHCDRALLLHQGRLLADGPPVDITNRYFDTLFTRRPATVADQDDTFTQGQQALFHTRPGYRKEEHRWGEGGAEILDVQIRADGHLFPAEIPSGAQVEFAFKVRFDQDYPAVVPGLLIKTLDGVFVYGTNAHDATAGQAPPLSVRQGQCYHFAFALALTLNAGDYLISFGISSGDPVRGENLVPLDRRYDALILHVHRPVPFWGIADLGARYQQHPVDS</sequence>
<evidence type="ECO:0000256" key="3">
    <source>
        <dbReference type="ARBA" id="ARBA00022741"/>
    </source>
</evidence>
<reference evidence="6 7" key="1">
    <citation type="submission" date="2016-10" db="EMBL/GenBank/DDBJ databases">
        <authorList>
            <person name="de Groot N.N."/>
        </authorList>
    </citation>
    <scope>NUCLEOTIDE SEQUENCE [LARGE SCALE GENOMIC DNA]</scope>
    <source>
        <strain evidence="6 7">B7-7</strain>
    </source>
</reference>